<dbReference type="PANTHER" id="PTHR44936">
    <property type="entry name" value="SENSOR PROTEIN CREC"/>
    <property type="match status" value="1"/>
</dbReference>
<protein>
    <recommendedName>
        <fullName evidence="21">Signal transduction histidine-protein kinase/phosphatase MprB</fullName>
        <ecNumber evidence="5">2.7.13.3</ecNumber>
    </recommendedName>
    <alternativeName>
        <fullName evidence="22">Mycobacterial persistence regulator B</fullName>
    </alternativeName>
</protein>
<dbReference type="SUPFAM" id="SSF158472">
    <property type="entry name" value="HAMP domain-like"/>
    <property type="match status" value="1"/>
</dbReference>
<evidence type="ECO:0000256" key="8">
    <source>
        <dbReference type="ARBA" id="ARBA00022679"/>
    </source>
</evidence>
<evidence type="ECO:0000256" key="16">
    <source>
        <dbReference type="ARBA" id="ARBA00022989"/>
    </source>
</evidence>
<accession>A0A4R1HN12</accession>
<dbReference type="CDD" id="cd00082">
    <property type="entry name" value="HisKA"/>
    <property type="match status" value="1"/>
</dbReference>
<dbReference type="Pfam" id="PF00512">
    <property type="entry name" value="HisKA"/>
    <property type="match status" value="1"/>
</dbReference>
<dbReference type="EMBL" id="SMFZ01000002">
    <property type="protein sequence ID" value="TCK21059.1"/>
    <property type="molecule type" value="Genomic_DNA"/>
</dbReference>
<dbReference type="GO" id="GO:0000155">
    <property type="term" value="F:phosphorelay sensor kinase activity"/>
    <property type="evidence" value="ECO:0007669"/>
    <property type="project" value="InterPro"/>
</dbReference>
<evidence type="ECO:0000256" key="5">
    <source>
        <dbReference type="ARBA" id="ARBA00012438"/>
    </source>
</evidence>
<dbReference type="CDD" id="cd00075">
    <property type="entry name" value="HATPase"/>
    <property type="match status" value="1"/>
</dbReference>
<keyword evidence="18" id="KW-0346">Stress response</keyword>
<dbReference type="SUPFAM" id="SSF47384">
    <property type="entry name" value="Homodimeric domain of signal transducing histidine kinase"/>
    <property type="match status" value="1"/>
</dbReference>
<keyword evidence="6" id="KW-1003">Cell membrane</keyword>
<dbReference type="GO" id="GO:0005886">
    <property type="term" value="C:plasma membrane"/>
    <property type="evidence" value="ECO:0007669"/>
    <property type="project" value="UniProtKB-SubCell"/>
</dbReference>
<sequence length="351" mass="37357">MIAALQRTLPRPLDPISSIKVKLCLLLLGSGVLGIAYLWNTYRWLPPASVVLVTVAIVLGSALVLANGMTRPLREMTEAADLMARGDYSRRVRATSRDEVGRLAEAFNRMAADLDTADRARRELVANVSHELRTPIAVLQAELENVVDGVVEPDPETLRTALAQTERLGRLVAELLDLSRVDAGAQALDVDDVPVHELAGAAVAEVAVGARVAGRRIAFRVEVDPPDATARADRARLHQVLVNLLDNAARHAPGGTEVVLHARRAQGELVIDVTDDGPGIDEADRDTVFHRFTRGERAAGGGTGLGLSIARWAVELHGGRIRVVDPPSASGSGSSGDGPGCRIRVTLPEAS</sequence>
<dbReference type="Pfam" id="PF00672">
    <property type="entry name" value="HAMP"/>
    <property type="match status" value="1"/>
</dbReference>
<dbReference type="SMART" id="SM00387">
    <property type="entry name" value="HATPase_c"/>
    <property type="match status" value="1"/>
</dbReference>
<feature type="region of interest" description="Disordered" evidence="23">
    <location>
        <begin position="324"/>
        <end position="351"/>
    </location>
</feature>
<evidence type="ECO:0000256" key="24">
    <source>
        <dbReference type="SAM" id="Phobius"/>
    </source>
</evidence>
<keyword evidence="24" id="KW-0472">Membrane</keyword>
<dbReference type="PROSITE" id="PS50885">
    <property type="entry name" value="HAMP"/>
    <property type="match status" value="1"/>
</dbReference>
<dbReference type="OrthoDB" id="9757990at2"/>
<evidence type="ECO:0000256" key="17">
    <source>
        <dbReference type="ARBA" id="ARBA00023012"/>
    </source>
</evidence>
<keyword evidence="9 24" id="KW-0812">Transmembrane</keyword>
<dbReference type="InterPro" id="IPR004358">
    <property type="entry name" value="Sig_transdc_His_kin-like_C"/>
</dbReference>
<evidence type="ECO:0000259" key="26">
    <source>
        <dbReference type="PROSITE" id="PS50885"/>
    </source>
</evidence>
<keyword evidence="10" id="KW-0547">Nucleotide-binding</keyword>
<keyword evidence="16 24" id="KW-1133">Transmembrane helix</keyword>
<evidence type="ECO:0000256" key="7">
    <source>
        <dbReference type="ARBA" id="ARBA00022553"/>
    </source>
</evidence>
<dbReference type="GO" id="GO:0004721">
    <property type="term" value="F:phosphoprotein phosphatase activity"/>
    <property type="evidence" value="ECO:0007669"/>
    <property type="project" value="UniProtKB-KW"/>
</dbReference>
<keyword evidence="12" id="KW-0378">Hydrolase</keyword>
<dbReference type="FunFam" id="1.10.287.130:FF:000001">
    <property type="entry name" value="Two-component sensor histidine kinase"/>
    <property type="match status" value="1"/>
</dbReference>
<comment type="cofactor">
    <cofactor evidence="2">
        <name>Mn(2+)</name>
        <dbReference type="ChEBI" id="CHEBI:29035"/>
    </cofactor>
</comment>
<name>A0A4R1HN12_PSEEN</name>
<dbReference type="Gene3D" id="6.10.340.10">
    <property type="match status" value="1"/>
</dbReference>
<evidence type="ECO:0000256" key="23">
    <source>
        <dbReference type="SAM" id="MobiDB-lite"/>
    </source>
</evidence>
<evidence type="ECO:0000256" key="13">
    <source>
        <dbReference type="ARBA" id="ARBA00022840"/>
    </source>
</evidence>
<evidence type="ECO:0000256" key="15">
    <source>
        <dbReference type="ARBA" id="ARBA00022912"/>
    </source>
</evidence>
<dbReference type="SMART" id="SM00304">
    <property type="entry name" value="HAMP"/>
    <property type="match status" value="1"/>
</dbReference>
<evidence type="ECO:0000256" key="14">
    <source>
        <dbReference type="ARBA" id="ARBA00022842"/>
    </source>
</evidence>
<dbReference type="AlphaFoldDB" id="A0A4R1HN12"/>
<evidence type="ECO:0000256" key="6">
    <source>
        <dbReference type="ARBA" id="ARBA00022475"/>
    </source>
</evidence>
<proteinExistence type="predicted"/>
<feature type="transmembrane region" description="Helical" evidence="24">
    <location>
        <begin position="45"/>
        <end position="66"/>
    </location>
</feature>
<keyword evidence="28" id="KW-1185">Reference proteome</keyword>
<organism evidence="27 28">
    <name type="scientific">Pseudonocardia endophytica</name>
    <dbReference type="NCBI Taxonomy" id="401976"/>
    <lineage>
        <taxon>Bacteria</taxon>
        <taxon>Bacillati</taxon>
        <taxon>Actinomycetota</taxon>
        <taxon>Actinomycetes</taxon>
        <taxon>Pseudonocardiales</taxon>
        <taxon>Pseudonocardiaceae</taxon>
        <taxon>Pseudonocardia</taxon>
    </lineage>
</organism>
<evidence type="ECO:0000256" key="21">
    <source>
        <dbReference type="ARBA" id="ARBA00040454"/>
    </source>
</evidence>
<evidence type="ECO:0000256" key="1">
    <source>
        <dbReference type="ARBA" id="ARBA00000085"/>
    </source>
</evidence>
<dbReference type="Pfam" id="PF02518">
    <property type="entry name" value="HATPase_c"/>
    <property type="match status" value="1"/>
</dbReference>
<keyword evidence="11 27" id="KW-0418">Kinase</keyword>
<dbReference type="Gene3D" id="3.30.565.10">
    <property type="entry name" value="Histidine kinase-like ATPase, C-terminal domain"/>
    <property type="match status" value="1"/>
</dbReference>
<dbReference type="PANTHER" id="PTHR44936:SF9">
    <property type="entry name" value="SENSOR PROTEIN CREC"/>
    <property type="match status" value="1"/>
</dbReference>
<evidence type="ECO:0000256" key="20">
    <source>
        <dbReference type="ARBA" id="ARBA00023211"/>
    </source>
</evidence>
<dbReference type="CDD" id="cd06225">
    <property type="entry name" value="HAMP"/>
    <property type="match status" value="1"/>
</dbReference>
<evidence type="ECO:0000256" key="10">
    <source>
        <dbReference type="ARBA" id="ARBA00022741"/>
    </source>
</evidence>
<keyword evidence="20" id="KW-0464">Manganese</keyword>
<comment type="cofactor">
    <cofactor evidence="3">
        <name>Mg(2+)</name>
        <dbReference type="ChEBI" id="CHEBI:18420"/>
    </cofactor>
</comment>
<dbReference type="InterPro" id="IPR036097">
    <property type="entry name" value="HisK_dim/P_sf"/>
</dbReference>
<dbReference type="PROSITE" id="PS50109">
    <property type="entry name" value="HIS_KIN"/>
    <property type="match status" value="1"/>
</dbReference>
<evidence type="ECO:0000259" key="25">
    <source>
        <dbReference type="PROSITE" id="PS50109"/>
    </source>
</evidence>
<dbReference type="InterPro" id="IPR050980">
    <property type="entry name" value="2C_sensor_his_kinase"/>
</dbReference>
<evidence type="ECO:0000256" key="3">
    <source>
        <dbReference type="ARBA" id="ARBA00001946"/>
    </source>
</evidence>
<dbReference type="SUPFAM" id="SSF55874">
    <property type="entry name" value="ATPase domain of HSP90 chaperone/DNA topoisomerase II/histidine kinase"/>
    <property type="match status" value="1"/>
</dbReference>
<evidence type="ECO:0000256" key="18">
    <source>
        <dbReference type="ARBA" id="ARBA00023016"/>
    </source>
</evidence>
<dbReference type="Gene3D" id="1.10.287.130">
    <property type="match status" value="1"/>
</dbReference>
<dbReference type="Proteomes" id="UP000295560">
    <property type="component" value="Unassembled WGS sequence"/>
</dbReference>
<dbReference type="PRINTS" id="PR00344">
    <property type="entry name" value="BCTRLSENSOR"/>
</dbReference>
<comment type="caution">
    <text evidence="27">The sequence shown here is derived from an EMBL/GenBank/DDBJ whole genome shotgun (WGS) entry which is preliminary data.</text>
</comment>
<evidence type="ECO:0000313" key="27">
    <source>
        <dbReference type="EMBL" id="TCK21059.1"/>
    </source>
</evidence>
<comment type="subcellular location">
    <subcellularLocation>
        <location evidence="4">Cell membrane</location>
        <topology evidence="4">Multi-pass membrane protein</topology>
    </subcellularLocation>
</comment>
<evidence type="ECO:0000256" key="9">
    <source>
        <dbReference type="ARBA" id="ARBA00022692"/>
    </source>
</evidence>
<dbReference type="InterPro" id="IPR003660">
    <property type="entry name" value="HAMP_dom"/>
</dbReference>
<keyword evidence="15" id="KW-0904">Protein phosphatase</keyword>
<keyword evidence="8" id="KW-0808">Transferase</keyword>
<keyword evidence="19" id="KW-0843">Virulence</keyword>
<feature type="domain" description="HAMP" evidence="26">
    <location>
        <begin position="67"/>
        <end position="119"/>
    </location>
</feature>
<feature type="domain" description="Histidine kinase" evidence="25">
    <location>
        <begin position="127"/>
        <end position="351"/>
    </location>
</feature>
<dbReference type="InterPro" id="IPR005467">
    <property type="entry name" value="His_kinase_dom"/>
</dbReference>
<dbReference type="InterPro" id="IPR003661">
    <property type="entry name" value="HisK_dim/P_dom"/>
</dbReference>
<reference evidence="27 28" key="1">
    <citation type="submission" date="2019-03" db="EMBL/GenBank/DDBJ databases">
        <title>Sequencing the genomes of 1000 actinobacteria strains.</title>
        <authorList>
            <person name="Klenk H.-P."/>
        </authorList>
    </citation>
    <scope>NUCLEOTIDE SEQUENCE [LARGE SCALE GENOMIC DNA]</scope>
    <source>
        <strain evidence="27 28">DSM 44969</strain>
    </source>
</reference>
<dbReference type="GO" id="GO:0005524">
    <property type="term" value="F:ATP binding"/>
    <property type="evidence" value="ECO:0007669"/>
    <property type="project" value="UniProtKB-KW"/>
</dbReference>
<keyword evidence="14" id="KW-0460">Magnesium</keyword>
<evidence type="ECO:0000256" key="22">
    <source>
        <dbReference type="ARBA" id="ARBA00041776"/>
    </source>
</evidence>
<evidence type="ECO:0000313" key="28">
    <source>
        <dbReference type="Proteomes" id="UP000295560"/>
    </source>
</evidence>
<evidence type="ECO:0000256" key="19">
    <source>
        <dbReference type="ARBA" id="ARBA00023026"/>
    </source>
</evidence>
<keyword evidence="7" id="KW-0597">Phosphoprotein</keyword>
<dbReference type="InterPro" id="IPR003594">
    <property type="entry name" value="HATPase_dom"/>
</dbReference>
<dbReference type="SMART" id="SM00388">
    <property type="entry name" value="HisKA"/>
    <property type="match status" value="1"/>
</dbReference>
<keyword evidence="17" id="KW-0902">Two-component regulatory system</keyword>
<evidence type="ECO:0000256" key="2">
    <source>
        <dbReference type="ARBA" id="ARBA00001936"/>
    </source>
</evidence>
<dbReference type="InterPro" id="IPR036890">
    <property type="entry name" value="HATPase_C_sf"/>
</dbReference>
<feature type="transmembrane region" description="Helical" evidence="24">
    <location>
        <begin position="21"/>
        <end position="39"/>
    </location>
</feature>
<keyword evidence="13" id="KW-0067">ATP-binding</keyword>
<gene>
    <name evidence="27" type="ORF">EV378_5034</name>
</gene>
<comment type="catalytic activity">
    <reaction evidence="1">
        <text>ATP + protein L-histidine = ADP + protein N-phospho-L-histidine.</text>
        <dbReference type="EC" id="2.7.13.3"/>
    </reaction>
</comment>
<evidence type="ECO:0000256" key="11">
    <source>
        <dbReference type="ARBA" id="ARBA00022777"/>
    </source>
</evidence>
<dbReference type="EC" id="2.7.13.3" evidence="5"/>
<evidence type="ECO:0000256" key="4">
    <source>
        <dbReference type="ARBA" id="ARBA00004651"/>
    </source>
</evidence>
<dbReference type="RefSeq" id="WP_132429857.1">
    <property type="nucleotide sequence ID" value="NZ_SMFZ01000002.1"/>
</dbReference>
<evidence type="ECO:0000256" key="12">
    <source>
        <dbReference type="ARBA" id="ARBA00022801"/>
    </source>
</evidence>